<keyword evidence="3 9" id="KW-0540">Nuclease</keyword>
<dbReference type="InterPro" id="IPR021127">
    <property type="entry name" value="CRISPR_associated_Cas2"/>
</dbReference>
<evidence type="ECO:0000256" key="1">
    <source>
        <dbReference type="ARBA" id="ARBA00001946"/>
    </source>
</evidence>
<dbReference type="AlphaFoldDB" id="A0A3N5BFQ3"/>
<dbReference type="EMBL" id="RKRK01000003">
    <property type="protein sequence ID" value="RPF56526.1"/>
    <property type="molecule type" value="Genomic_DNA"/>
</dbReference>
<dbReference type="GO" id="GO:0016787">
    <property type="term" value="F:hydrolase activity"/>
    <property type="evidence" value="ECO:0007669"/>
    <property type="project" value="UniProtKB-KW"/>
</dbReference>
<comment type="caution">
    <text evidence="10">The sequence shown here is derived from an EMBL/GenBank/DDBJ whole genome shotgun (WGS) entry which is preliminary data.</text>
</comment>
<gene>
    <name evidence="9" type="primary">cas2</name>
    <name evidence="10" type="ORF">EDD62_1165</name>
</gene>
<evidence type="ECO:0000256" key="5">
    <source>
        <dbReference type="ARBA" id="ARBA00022759"/>
    </source>
</evidence>
<keyword evidence="11" id="KW-1185">Reference proteome</keyword>
<evidence type="ECO:0000256" key="6">
    <source>
        <dbReference type="ARBA" id="ARBA00022801"/>
    </source>
</evidence>
<sequence>MFDLPVETKAQVRTYTRFRKELIKEGFLMLQYSIYIKSCINKEAALGSVRSVNRFLPRDGHVRSLIITERQYENMMILVGEEDRNIEILGDNRTIMF</sequence>
<dbReference type="SUPFAM" id="SSF143430">
    <property type="entry name" value="TTP0101/SSO1404-like"/>
    <property type="match status" value="1"/>
</dbReference>
<evidence type="ECO:0000256" key="2">
    <source>
        <dbReference type="ARBA" id="ARBA00009959"/>
    </source>
</evidence>
<evidence type="ECO:0000256" key="9">
    <source>
        <dbReference type="HAMAP-Rule" id="MF_01471"/>
    </source>
</evidence>
<reference evidence="10 11" key="1">
    <citation type="submission" date="2018-11" db="EMBL/GenBank/DDBJ databases">
        <title>Genomic Encyclopedia of Type Strains, Phase IV (KMG-IV): sequencing the most valuable type-strain genomes for metagenomic binning, comparative biology and taxonomic classification.</title>
        <authorList>
            <person name="Goeker M."/>
        </authorList>
    </citation>
    <scope>NUCLEOTIDE SEQUENCE [LARGE SCALE GENOMIC DNA]</scope>
    <source>
        <strain evidence="10 11">DSM 29158</strain>
    </source>
</reference>
<protein>
    <recommendedName>
        <fullName evidence="9">CRISPR-associated endoribonuclease Cas2</fullName>
        <ecNumber evidence="9">3.1.-.-</ecNumber>
    </recommendedName>
</protein>
<dbReference type="GO" id="GO:0046872">
    <property type="term" value="F:metal ion binding"/>
    <property type="evidence" value="ECO:0007669"/>
    <property type="project" value="UniProtKB-KW"/>
</dbReference>
<keyword evidence="7" id="KW-0460">Magnesium</keyword>
<comment type="function">
    <text evidence="9">CRISPR (clustered regularly interspaced short palindromic repeat), is an adaptive immune system that provides protection against mobile genetic elements (viruses, transposable elements and conjugative plasmids). CRISPR clusters contain sequences complementary to antecedent mobile elements and target invading nucleic acids. CRISPR clusters are transcribed and processed into CRISPR RNA (crRNA). Functions as a ssRNA-specific endoribonuclease. Involved in the integration of spacer DNA into the CRISPR cassette.</text>
</comment>
<dbReference type="HAMAP" id="MF_01471">
    <property type="entry name" value="Cas2"/>
    <property type="match status" value="1"/>
</dbReference>
<dbReference type="NCBIfam" id="TIGR01573">
    <property type="entry name" value="cas2"/>
    <property type="match status" value="1"/>
</dbReference>
<keyword evidence="8 9" id="KW-0051">Antiviral defense</keyword>
<comment type="similarity">
    <text evidence="2 9">Belongs to the CRISPR-associated endoribonuclease Cas2 protein family.</text>
</comment>
<comment type="cofactor">
    <cofactor evidence="1">
        <name>Mg(2+)</name>
        <dbReference type="ChEBI" id="CHEBI:18420"/>
    </cofactor>
</comment>
<dbReference type="GO" id="GO:0051607">
    <property type="term" value="P:defense response to virus"/>
    <property type="evidence" value="ECO:0007669"/>
    <property type="project" value="UniProtKB-UniRule"/>
</dbReference>
<comment type="caution">
    <text evidence="9">Lacks conserved residue(s) required for the propagation of feature annotation.</text>
</comment>
<keyword evidence="4" id="KW-0479">Metal-binding</keyword>
<dbReference type="Proteomes" id="UP000277108">
    <property type="component" value="Unassembled WGS sequence"/>
</dbReference>
<keyword evidence="6 9" id="KW-0378">Hydrolase</keyword>
<keyword evidence="5 9" id="KW-0255">Endonuclease</keyword>
<evidence type="ECO:0000256" key="8">
    <source>
        <dbReference type="ARBA" id="ARBA00023118"/>
    </source>
</evidence>
<evidence type="ECO:0000256" key="7">
    <source>
        <dbReference type="ARBA" id="ARBA00022842"/>
    </source>
</evidence>
<dbReference type="GO" id="GO:0043571">
    <property type="term" value="P:maintenance of CRISPR repeat elements"/>
    <property type="evidence" value="ECO:0007669"/>
    <property type="project" value="UniProtKB-UniRule"/>
</dbReference>
<dbReference type="InterPro" id="IPR019199">
    <property type="entry name" value="Virulence_VapD/CRISPR_Cas2"/>
</dbReference>
<dbReference type="GO" id="GO:0004521">
    <property type="term" value="F:RNA endonuclease activity"/>
    <property type="evidence" value="ECO:0007669"/>
    <property type="project" value="InterPro"/>
</dbReference>
<dbReference type="EC" id="3.1.-.-" evidence="9"/>
<evidence type="ECO:0000256" key="3">
    <source>
        <dbReference type="ARBA" id="ARBA00022722"/>
    </source>
</evidence>
<organism evidence="10 11">
    <name type="scientific">Abyssicoccus albus</name>
    <dbReference type="NCBI Taxonomy" id="1817405"/>
    <lineage>
        <taxon>Bacteria</taxon>
        <taxon>Bacillati</taxon>
        <taxon>Bacillota</taxon>
        <taxon>Bacilli</taxon>
        <taxon>Bacillales</taxon>
        <taxon>Abyssicoccaceae</taxon>
    </lineage>
</organism>
<comment type="subunit">
    <text evidence="9">Homodimer, forms a heterotetramer with a Cas1 homodimer.</text>
</comment>
<proteinExistence type="inferred from homology"/>
<evidence type="ECO:0000313" key="11">
    <source>
        <dbReference type="Proteomes" id="UP000277108"/>
    </source>
</evidence>
<evidence type="ECO:0000256" key="4">
    <source>
        <dbReference type="ARBA" id="ARBA00022723"/>
    </source>
</evidence>
<accession>A0A3N5BFQ3</accession>
<evidence type="ECO:0000313" key="10">
    <source>
        <dbReference type="EMBL" id="RPF56526.1"/>
    </source>
</evidence>
<dbReference type="Pfam" id="PF09827">
    <property type="entry name" value="CRISPR_Cas2"/>
    <property type="match status" value="1"/>
</dbReference>
<name>A0A3N5BFQ3_9BACL</name>